<dbReference type="InterPro" id="IPR014240">
    <property type="entry name" value="YteA"/>
</dbReference>
<gene>
    <name evidence="7" type="ORF">NVS47_02010</name>
</gene>
<dbReference type="SUPFAM" id="SSF57716">
    <property type="entry name" value="Glucocorticoid receptor-like (DNA-binding domain)"/>
    <property type="match status" value="1"/>
</dbReference>
<evidence type="ECO:0000259" key="6">
    <source>
        <dbReference type="Pfam" id="PF01258"/>
    </source>
</evidence>
<keyword evidence="8" id="KW-1185">Reference proteome</keyword>
<evidence type="ECO:0000256" key="5">
    <source>
        <dbReference type="SAM" id="MobiDB-lite"/>
    </source>
</evidence>
<feature type="region of interest" description="Disordered" evidence="5">
    <location>
        <begin position="158"/>
        <end position="196"/>
    </location>
</feature>
<dbReference type="Proteomes" id="UP001524944">
    <property type="component" value="Unassembled WGS sequence"/>
</dbReference>
<proteinExistence type="predicted"/>
<evidence type="ECO:0000256" key="1">
    <source>
        <dbReference type="ARBA" id="ARBA00022723"/>
    </source>
</evidence>
<evidence type="ECO:0000256" key="3">
    <source>
        <dbReference type="ARBA" id="ARBA00022833"/>
    </source>
</evidence>
<organism evidence="7 8">
    <name type="scientific">Dehalobacterium formicoaceticum</name>
    <dbReference type="NCBI Taxonomy" id="51515"/>
    <lineage>
        <taxon>Bacteria</taxon>
        <taxon>Bacillati</taxon>
        <taxon>Bacillota</taxon>
        <taxon>Clostridia</taxon>
        <taxon>Eubacteriales</taxon>
        <taxon>Peptococcaceae</taxon>
        <taxon>Dehalobacterium</taxon>
    </lineage>
</organism>
<dbReference type="Pfam" id="PF01258">
    <property type="entry name" value="zf-dskA_traR"/>
    <property type="match status" value="1"/>
</dbReference>
<keyword evidence="2" id="KW-0863">Zinc-finger</keyword>
<dbReference type="SUPFAM" id="SSF109635">
    <property type="entry name" value="DnaK suppressor protein DksA, alpha-hairpin domain"/>
    <property type="match status" value="1"/>
</dbReference>
<evidence type="ECO:0000313" key="8">
    <source>
        <dbReference type="Proteomes" id="UP001524944"/>
    </source>
</evidence>
<dbReference type="PANTHER" id="PTHR33823">
    <property type="entry name" value="RNA POLYMERASE-BINDING TRANSCRIPTION FACTOR DKSA-RELATED"/>
    <property type="match status" value="1"/>
</dbReference>
<evidence type="ECO:0000256" key="2">
    <source>
        <dbReference type="ARBA" id="ARBA00022771"/>
    </source>
</evidence>
<comment type="caution">
    <text evidence="7">The sequence shown here is derived from an EMBL/GenBank/DDBJ whole genome shotgun (WGS) entry which is preliminary data.</text>
</comment>
<sequence length="217" mass="24406">MDHNKSARFRTQLLKEKEELSKSIASLNQGLSDSMSDSISELSMYDNHPADIGDELFERSKDLSLRDSAHIQYQNVVRALERIDDQTYGICAQCGAHIDMARLEVMPSAELCLPCKKELAGPDRTPRPIEEQVIQPPFGSQRHGDGSSESNAFDGEDAWQAVARFGTADTPQDLEKGNNAQYPNIYEEWEEDRSGVEDVDQIPYVRTKDGIIHQDFS</sequence>
<feature type="domain" description="Zinc finger DksA/TraR C4-type" evidence="6">
    <location>
        <begin position="87"/>
        <end position="117"/>
    </location>
</feature>
<protein>
    <submittedName>
        <fullName evidence="7">TraR/DksA C4-type zinc finger protein</fullName>
    </submittedName>
</protein>
<feature type="zinc finger region" description="dksA C4-type" evidence="4">
    <location>
        <begin position="91"/>
        <end position="115"/>
    </location>
</feature>
<dbReference type="EMBL" id="JANPWE010000001">
    <property type="protein sequence ID" value="MCR6544299.1"/>
    <property type="molecule type" value="Genomic_DNA"/>
</dbReference>
<keyword evidence="3" id="KW-0862">Zinc</keyword>
<dbReference type="Gene3D" id="1.20.120.910">
    <property type="entry name" value="DksA, coiled-coil domain"/>
    <property type="match status" value="1"/>
</dbReference>
<accession>A0ABT1Y2X2</accession>
<evidence type="ECO:0000256" key="4">
    <source>
        <dbReference type="PROSITE-ProRule" id="PRU00510"/>
    </source>
</evidence>
<dbReference type="PANTHER" id="PTHR33823:SF4">
    <property type="entry name" value="GENERAL STRESS PROTEIN 16O"/>
    <property type="match status" value="1"/>
</dbReference>
<dbReference type="NCBIfam" id="TIGR02890">
    <property type="entry name" value="bacill_yteA"/>
    <property type="match status" value="1"/>
</dbReference>
<reference evidence="7 8" key="1">
    <citation type="submission" date="2022-08" db="EMBL/GenBank/DDBJ databases">
        <title>Proteogenomics of the novel Dehalobacterium formicoaceticum strain EZ94 highlights a key role of methyltransferases during anaerobic dichloromethane degradation.</title>
        <authorList>
            <person name="Wasmund K."/>
        </authorList>
    </citation>
    <scope>NUCLEOTIDE SEQUENCE [LARGE SCALE GENOMIC DNA]</scope>
    <source>
        <strain evidence="7 8">EZ94</strain>
    </source>
</reference>
<name>A0ABT1Y2X2_9FIRM</name>
<dbReference type="RefSeq" id="WP_157677366.1">
    <property type="nucleotide sequence ID" value="NZ_CP022121.1"/>
</dbReference>
<dbReference type="InterPro" id="IPR037187">
    <property type="entry name" value="DnaK_N"/>
</dbReference>
<dbReference type="InterPro" id="IPR000962">
    <property type="entry name" value="Znf_DskA_TraR"/>
</dbReference>
<evidence type="ECO:0000313" key="7">
    <source>
        <dbReference type="EMBL" id="MCR6544299.1"/>
    </source>
</evidence>
<dbReference type="PROSITE" id="PS51128">
    <property type="entry name" value="ZF_DKSA_2"/>
    <property type="match status" value="1"/>
</dbReference>
<keyword evidence="1" id="KW-0479">Metal-binding</keyword>